<dbReference type="EMBL" id="GGEC01067791">
    <property type="protein sequence ID" value="MBX48275.1"/>
    <property type="molecule type" value="Transcribed_RNA"/>
</dbReference>
<evidence type="ECO:0000313" key="1">
    <source>
        <dbReference type="EMBL" id="MBX48275.1"/>
    </source>
</evidence>
<sequence length="9" mass="1133">MRQLWGCCH</sequence>
<reference evidence="1" key="1">
    <citation type="submission" date="2018-02" db="EMBL/GenBank/DDBJ databases">
        <title>Rhizophora mucronata_Transcriptome.</title>
        <authorList>
            <person name="Meera S.P."/>
            <person name="Sreeshan A."/>
            <person name="Augustine A."/>
        </authorList>
    </citation>
    <scope>NUCLEOTIDE SEQUENCE</scope>
    <source>
        <tissue evidence="1">Leaf</tissue>
    </source>
</reference>
<accession>A0A2P2P0K8</accession>
<organism evidence="1">
    <name type="scientific">Rhizophora mucronata</name>
    <name type="common">Asiatic mangrove</name>
    <dbReference type="NCBI Taxonomy" id="61149"/>
    <lineage>
        <taxon>Eukaryota</taxon>
        <taxon>Viridiplantae</taxon>
        <taxon>Streptophyta</taxon>
        <taxon>Embryophyta</taxon>
        <taxon>Tracheophyta</taxon>
        <taxon>Spermatophyta</taxon>
        <taxon>Magnoliopsida</taxon>
        <taxon>eudicotyledons</taxon>
        <taxon>Gunneridae</taxon>
        <taxon>Pentapetalae</taxon>
        <taxon>rosids</taxon>
        <taxon>fabids</taxon>
        <taxon>Malpighiales</taxon>
        <taxon>Rhizophoraceae</taxon>
        <taxon>Rhizophora</taxon>
    </lineage>
</organism>
<protein>
    <submittedName>
        <fullName evidence="1">Uncharacterized protein</fullName>
    </submittedName>
</protein>
<name>A0A2P2P0K8_RHIMU</name>
<proteinExistence type="predicted"/>